<feature type="region of interest" description="Disordered" evidence="18">
    <location>
        <begin position="294"/>
        <end position="323"/>
    </location>
</feature>
<dbReference type="PANTHER" id="PTHR24093:SF369">
    <property type="entry name" value="CALCIUM-TRANSPORTING ATPASE"/>
    <property type="match status" value="1"/>
</dbReference>
<evidence type="ECO:0000256" key="16">
    <source>
        <dbReference type="ARBA" id="ARBA00048694"/>
    </source>
</evidence>
<dbReference type="GO" id="GO:0046872">
    <property type="term" value="F:metal ion binding"/>
    <property type="evidence" value="ECO:0007669"/>
    <property type="project" value="UniProtKB-KW"/>
</dbReference>
<dbReference type="OrthoDB" id="3352408at2759"/>
<dbReference type="InterPro" id="IPR004014">
    <property type="entry name" value="ATPase_P-typ_cation-transptr_N"/>
</dbReference>
<dbReference type="GO" id="GO:0005524">
    <property type="term" value="F:ATP binding"/>
    <property type="evidence" value="ECO:0007669"/>
    <property type="project" value="UniProtKB-KW"/>
</dbReference>
<feature type="transmembrane region" description="Helical" evidence="17">
    <location>
        <begin position="880"/>
        <end position="903"/>
    </location>
</feature>
<dbReference type="EMBL" id="KZ987826">
    <property type="protein sequence ID" value="RKP14500.1"/>
    <property type="molecule type" value="Genomic_DNA"/>
</dbReference>
<dbReference type="AlphaFoldDB" id="A0A4P9Y928"/>
<feature type="region of interest" description="Disordered" evidence="18">
    <location>
        <begin position="228"/>
        <end position="251"/>
    </location>
</feature>
<dbReference type="NCBIfam" id="TIGR01494">
    <property type="entry name" value="ATPase_P-type"/>
    <property type="match status" value="2"/>
</dbReference>
<dbReference type="SUPFAM" id="SSF56784">
    <property type="entry name" value="HAD-like"/>
    <property type="match status" value="1"/>
</dbReference>
<dbReference type="EC" id="7.2.2.10" evidence="17"/>
<evidence type="ECO:0000256" key="8">
    <source>
        <dbReference type="ARBA" id="ARBA00022837"/>
    </source>
</evidence>
<dbReference type="Pfam" id="PF00690">
    <property type="entry name" value="Cation_ATPase_N"/>
    <property type="match status" value="1"/>
</dbReference>
<name>A0A4P9Y928_9FUNG</name>
<dbReference type="Gene3D" id="1.20.1110.10">
    <property type="entry name" value="Calcium-transporting ATPase, transmembrane domain"/>
    <property type="match status" value="1"/>
</dbReference>
<evidence type="ECO:0000256" key="13">
    <source>
        <dbReference type="ARBA" id="ARBA00023065"/>
    </source>
</evidence>
<feature type="transmembrane region" description="Helical" evidence="17">
    <location>
        <begin position="379"/>
        <end position="406"/>
    </location>
</feature>
<dbReference type="PROSITE" id="PS00154">
    <property type="entry name" value="ATPASE_E1_E2"/>
    <property type="match status" value="1"/>
</dbReference>
<evidence type="ECO:0000256" key="3">
    <source>
        <dbReference type="ARBA" id="ARBA00022554"/>
    </source>
</evidence>
<dbReference type="InterPro" id="IPR008250">
    <property type="entry name" value="ATPase_P-typ_transduc_dom_A_sf"/>
</dbReference>
<comment type="catalytic activity">
    <reaction evidence="16 17">
        <text>Ca(2+)(in) + ATP + H2O = Ca(2+)(out) + ADP + phosphate + H(+)</text>
        <dbReference type="Rhea" id="RHEA:18105"/>
        <dbReference type="ChEBI" id="CHEBI:15377"/>
        <dbReference type="ChEBI" id="CHEBI:15378"/>
        <dbReference type="ChEBI" id="CHEBI:29108"/>
        <dbReference type="ChEBI" id="CHEBI:30616"/>
        <dbReference type="ChEBI" id="CHEBI:43474"/>
        <dbReference type="ChEBI" id="CHEBI:456216"/>
        <dbReference type="EC" id="7.2.2.10"/>
    </reaction>
</comment>
<dbReference type="FunFam" id="1.20.1110.10:FF:000039">
    <property type="entry name" value="Calcium-transporting ATPase"/>
    <property type="match status" value="1"/>
</dbReference>
<dbReference type="SFLD" id="SFLDG00002">
    <property type="entry name" value="C1.7:_P-type_atpase_like"/>
    <property type="match status" value="1"/>
</dbReference>
<dbReference type="FunFam" id="3.40.1110.10:FF:000045">
    <property type="entry name" value="Calcium-transporting ATPase"/>
    <property type="match status" value="1"/>
</dbReference>
<evidence type="ECO:0000256" key="14">
    <source>
        <dbReference type="ARBA" id="ARBA00023136"/>
    </source>
</evidence>
<dbReference type="CDD" id="cd02081">
    <property type="entry name" value="P-type_ATPase_Ca_PMCA-like"/>
    <property type="match status" value="1"/>
</dbReference>
<dbReference type="InterPro" id="IPR023298">
    <property type="entry name" value="ATPase_P-typ_TM_dom_sf"/>
</dbReference>
<evidence type="ECO:0000256" key="9">
    <source>
        <dbReference type="ARBA" id="ARBA00022840"/>
    </source>
</evidence>
<dbReference type="Pfam" id="PF00689">
    <property type="entry name" value="Cation_ATPase_C"/>
    <property type="match status" value="1"/>
</dbReference>
<dbReference type="SUPFAM" id="SSF81653">
    <property type="entry name" value="Calcium ATPase, transduction domain A"/>
    <property type="match status" value="1"/>
</dbReference>
<dbReference type="InterPro" id="IPR006408">
    <property type="entry name" value="P-type_ATPase_IIB"/>
</dbReference>
<evidence type="ECO:0000256" key="1">
    <source>
        <dbReference type="ARBA" id="ARBA00004128"/>
    </source>
</evidence>
<keyword evidence="7 17" id="KW-0547">Nucleotide-binding</keyword>
<evidence type="ECO:0000256" key="17">
    <source>
        <dbReference type="RuleBase" id="RU361146"/>
    </source>
</evidence>
<evidence type="ECO:0000256" key="7">
    <source>
        <dbReference type="ARBA" id="ARBA00022741"/>
    </source>
</evidence>
<dbReference type="SUPFAM" id="SSF81665">
    <property type="entry name" value="Calcium ATPase, transmembrane domain M"/>
    <property type="match status" value="1"/>
</dbReference>
<dbReference type="GO" id="GO:0005774">
    <property type="term" value="C:vacuolar membrane"/>
    <property type="evidence" value="ECO:0007669"/>
    <property type="project" value="UniProtKB-SubCell"/>
</dbReference>
<keyword evidence="8 17" id="KW-0106">Calcium</keyword>
<dbReference type="SFLD" id="SFLDF00027">
    <property type="entry name" value="p-type_atpase"/>
    <property type="match status" value="1"/>
</dbReference>
<keyword evidence="3" id="KW-0926">Vacuole</keyword>
<keyword evidence="4 17" id="KW-0109">Calcium transport</keyword>
<dbReference type="InterPro" id="IPR059000">
    <property type="entry name" value="ATPase_P-type_domA"/>
</dbReference>
<dbReference type="GO" id="GO:0016887">
    <property type="term" value="F:ATP hydrolysis activity"/>
    <property type="evidence" value="ECO:0007669"/>
    <property type="project" value="InterPro"/>
</dbReference>
<comment type="caution">
    <text evidence="17">Lacks conserved residue(s) required for the propagation of feature annotation.</text>
</comment>
<comment type="function">
    <text evidence="17">Catalyzes the hydrolysis of ATP coupled with the transport of calcium.</text>
</comment>
<keyword evidence="9 17" id="KW-0067">ATP-binding</keyword>
<feature type="compositionally biased region" description="Basic and acidic residues" evidence="18">
    <location>
        <begin position="63"/>
        <end position="72"/>
    </location>
</feature>
<evidence type="ECO:0000313" key="21">
    <source>
        <dbReference type="Proteomes" id="UP000267251"/>
    </source>
</evidence>
<evidence type="ECO:0000256" key="18">
    <source>
        <dbReference type="SAM" id="MobiDB-lite"/>
    </source>
</evidence>
<dbReference type="GO" id="GO:0005388">
    <property type="term" value="F:P-type calcium transporter activity"/>
    <property type="evidence" value="ECO:0007669"/>
    <property type="project" value="UniProtKB-EC"/>
</dbReference>
<comment type="subcellular location">
    <subcellularLocation>
        <location evidence="17">Membrane</location>
        <topology evidence="17">Multi-pass membrane protein</topology>
    </subcellularLocation>
    <subcellularLocation>
        <location evidence="1">Vacuole membrane</location>
        <topology evidence="1">Multi-pass membrane protein</topology>
    </subcellularLocation>
</comment>
<keyword evidence="21" id="KW-1185">Reference proteome</keyword>
<accession>A0A4P9Y928</accession>
<evidence type="ECO:0000256" key="10">
    <source>
        <dbReference type="ARBA" id="ARBA00022842"/>
    </source>
</evidence>
<dbReference type="InterPro" id="IPR044492">
    <property type="entry name" value="P_typ_ATPase_HD_dom"/>
</dbReference>
<protein>
    <recommendedName>
        <fullName evidence="17">Calcium-transporting ATPase</fullName>
        <ecNumber evidence="17">7.2.2.10</ecNumber>
    </recommendedName>
</protein>
<keyword evidence="5 17" id="KW-0812">Transmembrane</keyword>
<dbReference type="Gene3D" id="3.40.50.1000">
    <property type="entry name" value="HAD superfamily/HAD-like"/>
    <property type="match status" value="1"/>
</dbReference>
<evidence type="ECO:0000256" key="6">
    <source>
        <dbReference type="ARBA" id="ARBA00022723"/>
    </source>
</evidence>
<gene>
    <name evidence="20" type="ORF">BJ684DRAFT_8489</name>
</gene>
<evidence type="ECO:0000256" key="4">
    <source>
        <dbReference type="ARBA" id="ARBA00022568"/>
    </source>
</evidence>
<keyword evidence="11" id="KW-1278">Translocase</keyword>
<feature type="transmembrane region" description="Helical" evidence="17">
    <location>
        <begin position="962"/>
        <end position="981"/>
    </location>
</feature>
<evidence type="ECO:0000313" key="20">
    <source>
        <dbReference type="EMBL" id="RKP14500.1"/>
    </source>
</evidence>
<keyword evidence="13 17" id="KW-0406">Ion transport</keyword>
<dbReference type="InterPro" id="IPR018303">
    <property type="entry name" value="ATPase_P-typ_P_site"/>
</dbReference>
<dbReference type="Gene3D" id="2.70.150.10">
    <property type="entry name" value="Calcium-transporting ATPase, cytoplasmic transduction domain A"/>
    <property type="match status" value="1"/>
</dbReference>
<feature type="region of interest" description="Disordered" evidence="18">
    <location>
        <begin position="1060"/>
        <end position="1096"/>
    </location>
</feature>
<evidence type="ECO:0000256" key="2">
    <source>
        <dbReference type="ARBA" id="ARBA00022448"/>
    </source>
</evidence>
<feature type="region of interest" description="Disordered" evidence="18">
    <location>
        <begin position="63"/>
        <end position="87"/>
    </location>
</feature>
<evidence type="ECO:0000256" key="11">
    <source>
        <dbReference type="ARBA" id="ARBA00022967"/>
    </source>
</evidence>
<comment type="similarity">
    <text evidence="15 17">Belongs to the cation transport ATPase (P-type) (TC 3.A.3) family.</text>
</comment>
<dbReference type="SUPFAM" id="SSF81660">
    <property type="entry name" value="Metal cation-transporting ATPase, ATP-binding domain N"/>
    <property type="match status" value="1"/>
</dbReference>
<reference evidence="21" key="1">
    <citation type="journal article" date="2018" name="Nat. Microbiol.">
        <title>Leveraging single-cell genomics to expand the fungal tree of life.</title>
        <authorList>
            <person name="Ahrendt S.R."/>
            <person name="Quandt C.A."/>
            <person name="Ciobanu D."/>
            <person name="Clum A."/>
            <person name="Salamov A."/>
            <person name="Andreopoulos B."/>
            <person name="Cheng J.F."/>
            <person name="Woyke T."/>
            <person name="Pelin A."/>
            <person name="Henrissat B."/>
            <person name="Reynolds N.K."/>
            <person name="Benny G.L."/>
            <person name="Smith M.E."/>
            <person name="James T.Y."/>
            <person name="Grigoriev I.V."/>
        </authorList>
    </citation>
    <scope>NUCLEOTIDE SEQUENCE [LARGE SCALE GENOMIC DNA]</scope>
</reference>
<dbReference type="InterPro" id="IPR023214">
    <property type="entry name" value="HAD_sf"/>
</dbReference>
<dbReference type="InterPro" id="IPR006068">
    <property type="entry name" value="ATPase_P-typ_cation-transptr_C"/>
</dbReference>
<dbReference type="GO" id="GO:0006874">
    <property type="term" value="P:intracellular calcium ion homeostasis"/>
    <property type="evidence" value="ECO:0007669"/>
    <property type="project" value="TreeGrafter"/>
</dbReference>
<dbReference type="Pfam" id="PF00122">
    <property type="entry name" value="E1-E2_ATPase"/>
    <property type="match status" value="1"/>
</dbReference>
<feature type="transmembrane region" description="Helical" evidence="17">
    <location>
        <begin position="335"/>
        <end position="359"/>
    </location>
</feature>
<sequence>MPPNLSHASTDTDRLLNEQERSSFGVSLKQLTDLFQDRVFQDLKDLGGLKGVARKLRVEPKTGLDSSIHEQGVEEGEERADTFGRNTLPPRPSKSFLSLLKEAMGDNILQLLSVAAVISLAMGIYEDHSDQHPEDEPRVGWVEGAAILIAVSVVVFTNAINDYQKERQFRKLSAKRDDRSVRVIRGGQEQEISVWHLLVGDILIMEPGDILPVDALYLHGDSITCDESSATGESDLVRKTPDTDDAADADQAKGKKKLDPFLLSGSKVTEGMGRALVVSVGIHSLHGQTMMALRSGEAAAPSKKDDDNESTSSSVDSSGSQETPLQGKLNILAEYIAKLGIVASLAMFLILSIKFLILASIHSPPFPSPGEILAAEMQFLLQAITILVVAVPEGLPMAVTLALAYATTQMLQDNNLVRVLSACETMGSATVVCTDKTGTLTQNRMTVVKATMIEKHFWHHAFPSASDTSDTVDFYRLLEESVTVNSTAFESDNGEGQVEFIGSKTECALLGMLKSMGSDYRKVREGVETLRAFPFSSAKKSMSVIVRSSSQGGAVRVHTKGASEMVMLSCSRYVDKEGKVRNLDKKTREAISSTISRYAGQALRTICVAYKDLSDKEVKKATTKAESDDGSSSSNAPGPPSSDLILLGLFGIQDPLREGVPDAVKLCRRAGVYVKMITGDNVETAKAIAIRAGIHTRGGLCMTGHEFRNLEAKERTRILPRLQVLARSSPLDKQIVVKGLQGLGEVVAMTGDGTNDAPALKMANVGFSMGIAGTEVAKEAADIILMDDNFTSIVAACRWGRQVNDSVRKFLQFQLTVNICAVVLAFVSALTDPESRSVLSATQLLWVNLIMDTLAALALSTDPPDDGLLHRMPLAKNASLISFPMWKSILGQAIFQLIATVTLLHFGPRIFHLDPKTSPADDLLLRTLIFNSFVMLQVFNQINCRKVDDSYNVMHGIFRNRLFLGIQLFVIAGQYLIVTYGGVAFKTTPLPTYLWAVSFFIGFLSLPIGFILRLLPSPPNLDADQHHTPLVSETRLQWEGAIRDVTSQLRVYSALRRIPGGSDDGAGSATDDEGHGRRQRSSSLIKSIFHRRDDSH</sequence>
<dbReference type="SMART" id="SM00831">
    <property type="entry name" value="Cation_ATPase_N"/>
    <property type="match status" value="1"/>
</dbReference>
<dbReference type="FunFam" id="2.70.150.10:FF:000028">
    <property type="entry name" value="Calcium-transporting ATPase"/>
    <property type="match status" value="1"/>
</dbReference>
<keyword evidence="2 17" id="KW-0813">Transport</keyword>
<keyword evidence="12 17" id="KW-1133">Transmembrane helix</keyword>
<dbReference type="Proteomes" id="UP000267251">
    <property type="component" value="Unassembled WGS sequence"/>
</dbReference>
<dbReference type="InterPro" id="IPR036412">
    <property type="entry name" value="HAD-like_sf"/>
</dbReference>
<keyword evidence="14 17" id="KW-0472">Membrane</keyword>
<organism evidence="20 21">
    <name type="scientific">Piptocephalis cylindrospora</name>
    <dbReference type="NCBI Taxonomy" id="1907219"/>
    <lineage>
        <taxon>Eukaryota</taxon>
        <taxon>Fungi</taxon>
        <taxon>Fungi incertae sedis</taxon>
        <taxon>Zoopagomycota</taxon>
        <taxon>Zoopagomycotina</taxon>
        <taxon>Zoopagomycetes</taxon>
        <taxon>Zoopagales</taxon>
        <taxon>Piptocephalidaceae</taxon>
        <taxon>Piptocephalis</taxon>
    </lineage>
</organism>
<feature type="transmembrane region" description="Helical" evidence="17">
    <location>
        <begin position="923"/>
        <end position="942"/>
    </location>
</feature>
<dbReference type="InterPro" id="IPR023299">
    <property type="entry name" value="ATPase_P-typ_cyto_dom_N"/>
</dbReference>
<evidence type="ECO:0000256" key="5">
    <source>
        <dbReference type="ARBA" id="ARBA00022692"/>
    </source>
</evidence>
<dbReference type="Pfam" id="PF13246">
    <property type="entry name" value="Cation_ATPase"/>
    <property type="match status" value="1"/>
</dbReference>
<proteinExistence type="inferred from homology"/>
<dbReference type="PRINTS" id="PR00119">
    <property type="entry name" value="CATATPASE"/>
</dbReference>
<dbReference type="InterPro" id="IPR001757">
    <property type="entry name" value="P_typ_ATPase"/>
</dbReference>
<feature type="transmembrane region" description="Helical" evidence="17">
    <location>
        <begin position="993"/>
        <end position="1015"/>
    </location>
</feature>
<feature type="compositionally biased region" description="Low complexity" evidence="18">
    <location>
        <begin position="310"/>
        <end position="320"/>
    </location>
</feature>
<evidence type="ECO:0000256" key="15">
    <source>
        <dbReference type="ARBA" id="ARBA00038148"/>
    </source>
</evidence>
<keyword evidence="10" id="KW-0460">Magnesium</keyword>
<dbReference type="FunFam" id="3.40.50.1000:FF:000018">
    <property type="entry name" value="Calcium-transporting ATPase"/>
    <property type="match status" value="1"/>
</dbReference>
<dbReference type="SFLD" id="SFLDS00003">
    <property type="entry name" value="Haloacid_Dehalogenase"/>
    <property type="match status" value="1"/>
</dbReference>
<evidence type="ECO:0000256" key="12">
    <source>
        <dbReference type="ARBA" id="ARBA00022989"/>
    </source>
</evidence>
<feature type="domain" description="Cation-transporting P-type ATPase N-terminal" evidence="19">
    <location>
        <begin position="45"/>
        <end position="124"/>
    </location>
</feature>
<feature type="transmembrane region" description="Helical" evidence="17">
    <location>
        <begin position="108"/>
        <end position="125"/>
    </location>
</feature>
<dbReference type="PANTHER" id="PTHR24093">
    <property type="entry name" value="CATION TRANSPORTING ATPASE"/>
    <property type="match status" value="1"/>
</dbReference>
<dbReference type="Gene3D" id="3.40.1110.10">
    <property type="entry name" value="Calcium-transporting ATPase, cytoplasmic domain N"/>
    <property type="match status" value="1"/>
</dbReference>
<feature type="transmembrane region" description="Helical" evidence="17">
    <location>
        <begin position="145"/>
        <end position="163"/>
    </location>
</feature>
<keyword evidence="6" id="KW-0479">Metal-binding</keyword>
<dbReference type="GO" id="GO:0005886">
    <property type="term" value="C:plasma membrane"/>
    <property type="evidence" value="ECO:0007669"/>
    <property type="project" value="TreeGrafter"/>
</dbReference>
<evidence type="ECO:0000259" key="19">
    <source>
        <dbReference type="SMART" id="SM00831"/>
    </source>
</evidence>
<dbReference type="NCBIfam" id="TIGR01517">
    <property type="entry name" value="ATPase-IIB_Ca"/>
    <property type="match status" value="1"/>
</dbReference>